<dbReference type="KEGG" id="siq:DQ08_05890"/>
<sequence length="766" mass="88088">MKNAIIVHYHTSHGNYSHKSLWSWREGQLGRDTFFTRYDSFGAVASLEFSSEEAIFQVSMIIKEPQWKNKSHEYSCHRDYGFGKTEIWLVDGDETVYYSRQAAVSSSSYFVRRNHAFDMAINSSAFDKKWGFSGWLGFQYDKEKTCFRLWAPTAEAVSLILFDSTDNKASVAHVIAMEKGRVASPEDHTLNTIGVWEVTVHRDLNFQSYHYRVNYRKRTYSDTRDPYAIATTADGKRSIVVDPNDLKPKHFKVKHKEEANWRLDNPNQAVIYEMHVRDFSKSETSGVDLAHRGKFMGLIQEGTQNKYGDATCFDYVKSLGITHIQLQPIFDHHQTIDETGDFAYNWGYDPENYNVPSAIFTSNPHEPTRRILELKEVIQAYHDAGINVIMDVVYNHTYSNMDSAFQLAVPDYYYRMNPDGSFQNGSGCGNETASEKEMFRKYMLDSILYWIQEYNIDGFRFDLMGLHDVETMSIIRQEVDKIDSRILLYGEGWDMGIGLQPEKKAKKDNAHLLPGIGFFNDDQRNAVKGSEVYGNLKAGFISDEPTEATLAKAILGSDELGTYLSPSQVVNYVEAHDNYNLNDLFWALHPQDSLATHTKRIQLSTAMNLLMQGIAFMQIGQEFLRTKCLATGENGIFTSEDKQRAMNSYNAPDAVNQIDWNQVTFEKRTIRFIQKIIALKTSTPYFSYSSFEEIRKHLYIENAHPHSGFITYFVDDGKKIQIIFTIHRKKLKLASENAIIESNDESFYRDEEHINNLTAIILDVTK</sequence>
<dbReference type="InterPro" id="IPR011840">
    <property type="entry name" value="PulA_typeI"/>
</dbReference>
<proteinExistence type="inferred from homology"/>
<evidence type="ECO:0000256" key="7">
    <source>
        <dbReference type="ARBA" id="ARBA00024062"/>
    </source>
</evidence>
<feature type="domain" description="Glycosyl hydrolase family 13 catalytic" evidence="10">
    <location>
        <begin position="273"/>
        <end position="680"/>
    </location>
</feature>
<dbReference type="SUPFAM" id="SSF81296">
    <property type="entry name" value="E set domains"/>
    <property type="match status" value="1"/>
</dbReference>
<accession>A0A3L8GI10</accession>
<evidence type="ECO:0000256" key="5">
    <source>
        <dbReference type="ARBA" id="ARBA00023295"/>
    </source>
</evidence>
<reference evidence="12 14" key="2">
    <citation type="submission" date="2018-06" db="EMBL/GenBank/DDBJ databases">
        <title>Mutators as drivers of adaptation in pathogenic bacteria and a risk factor for host jumps and vaccine escape.</title>
        <authorList>
            <person name="Barnes A.C."/>
            <person name="Silayeva O."/>
        </authorList>
    </citation>
    <scope>NUCLEOTIDE SEQUENCE [LARGE SCALE GENOMIC DNA]</scope>
    <source>
        <strain evidence="12 14">QMA0445</strain>
    </source>
</reference>
<dbReference type="SUPFAM" id="SSF51445">
    <property type="entry name" value="(Trans)glycosidases"/>
    <property type="match status" value="1"/>
</dbReference>
<evidence type="ECO:0000313" key="14">
    <source>
        <dbReference type="Proteomes" id="UP000269148"/>
    </source>
</evidence>
<dbReference type="Pfam" id="PF02922">
    <property type="entry name" value="CBM_48"/>
    <property type="match status" value="1"/>
</dbReference>
<dbReference type="CDD" id="cd10315">
    <property type="entry name" value="CBM41_pullulanase"/>
    <property type="match status" value="1"/>
</dbReference>
<dbReference type="Proteomes" id="UP000269148">
    <property type="component" value="Unassembled WGS sequence"/>
</dbReference>
<dbReference type="AlphaFoldDB" id="A0A3L8GI10"/>
<keyword evidence="4" id="KW-0106">Calcium</keyword>
<dbReference type="Proteomes" id="UP000025245">
    <property type="component" value="Chromosome"/>
</dbReference>
<dbReference type="GO" id="GO:0005975">
    <property type="term" value="P:carbohydrate metabolic process"/>
    <property type="evidence" value="ECO:0007669"/>
    <property type="project" value="InterPro"/>
</dbReference>
<comment type="similarity">
    <text evidence="1">Belongs to the glycosyl hydrolase 13 family.</text>
</comment>
<dbReference type="InterPro" id="IPR014756">
    <property type="entry name" value="Ig_E-set"/>
</dbReference>
<dbReference type="PANTHER" id="PTHR43002">
    <property type="entry name" value="GLYCOGEN DEBRANCHING ENZYME"/>
    <property type="match status" value="1"/>
</dbReference>
<dbReference type="GO" id="GO:0030246">
    <property type="term" value="F:carbohydrate binding"/>
    <property type="evidence" value="ECO:0007669"/>
    <property type="project" value="InterPro"/>
</dbReference>
<dbReference type="Pfam" id="PF03714">
    <property type="entry name" value="PUD"/>
    <property type="match status" value="1"/>
</dbReference>
<dbReference type="InterPro" id="IPR004193">
    <property type="entry name" value="Glyco_hydro_13_N"/>
</dbReference>
<dbReference type="CDD" id="cd11341">
    <property type="entry name" value="AmyAc_Pullulanase_LD-like"/>
    <property type="match status" value="1"/>
</dbReference>
<comment type="catalytic activity">
    <reaction evidence="6">
        <text>Hydrolysis of (1-&gt;6)-alpha-D-glucosidic linkages in pullulan, amylopectin and glycogen, and in the alpha- and beta-limit dextrins of amylopectin and glycogen.</text>
        <dbReference type="EC" id="3.2.1.41"/>
    </reaction>
</comment>
<dbReference type="NCBIfam" id="TIGR02104">
    <property type="entry name" value="pulA_typeI"/>
    <property type="match status" value="1"/>
</dbReference>
<dbReference type="InterPro" id="IPR013784">
    <property type="entry name" value="Carb-bd-like_fold"/>
</dbReference>
<dbReference type="SUPFAM" id="SSF49452">
    <property type="entry name" value="Starch-binding domain-like"/>
    <property type="match status" value="1"/>
</dbReference>
<dbReference type="Gene3D" id="2.60.40.1110">
    <property type="match status" value="1"/>
</dbReference>
<dbReference type="InterPro" id="IPR017853">
    <property type="entry name" value="GH"/>
</dbReference>
<dbReference type="RefSeq" id="WP_003100022.1">
    <property type="nucleotide sequence ID" value="NZ_CP010783.1"/>
</dbReference>
<dbReference type="InterPro" id="IPR013783">
    <property type="entry name" value="Ig-like_fold"/>
</dbReference>
<dbReference type="EC" id="3.2.1.41" evidence="7"/>
<dbReference type="SMR" id="A0A3L8GI10"/>
<dbReference type="KEGG" id="siz:SI82_06035"/>
<dbReference type="EMBL" id="QLQD01000054">
    <property type="protein sequence ID" value="RLU56735.1"/>
    <property type="molecule type" value="Genomic_DNA"/>
</dbReference>
<evidence type="ECO:0000256" key="3">
    <source>
        <dbReference type="ARBA" id="ARBA00022801"/>
    </source>
</evidence>
<reference evidence="11 13" key="1">
    <citation type="journal article" date="2014" name="Genome Announc.">
        <title>Complete Genome Sequence of a Virulent Strain, Streptococcus iniae ISET0901, Isolated from Diseased Tilapia.</title>
        <authorList>
            <person name="Pridgeon J.W."/>
            <person name="Zhang D."/>
            <person name="Zhang L."/>
        </authorList>
    </citation>
    <scope>NUCLEOTIDE SEQUENCE [LARGE SCALE GENOMIC DNA]</scope>
    <source>
        <strain evidence="11 13">ISET0901</strain>
    </source>
</reference>
<protein>
    <recommendedName>
        <fullName evidence="7">pullulanase</fullName>
        <ecNumber evidence="7">3.2.1.41</ecNumber>
    </recommendedName>
    <alternativeName>
        <fullName evidence="8">Alpha-dextrin endo-1,6-alpha-glucosidase</fullName>
    </alternativeName>
    <alternativeName>
        <fullName evidence="9">Pullulan 6-glucanohydrolase</fullName>
    </alternativeName>
</protein>
<evidence type="ECO:0000256" key="8">
    <source>
        <dbReference type="ARBA" id="ARBA00029618"/>
    </source>
</evidence>
<dbReference type="Gene3D" id="3.20.20.80">
    <property type="entry name" value="Glycosidases"/>
    <property type="match status" value="1"/>
</dbReference>
<keyword evidence="5 12" id="KW-0326">Glycosidase</keyword>
<dbReference type="Pfam" id="PF00128">
    <property type="entry name" value="Alpha-amylase"/>
    <property type="match status" value="1"/>
</dbReference>
<evidence type="ECO:0000259" key="10">
    <source>
        <dbReference type="SMART" id="SM00642"/>
    </source>
</evidence>
<keyword evidence="13" id="KW-1185">Reference proteome</keyword>
<organism evidence="12 14">
    <name type="scientific">Streptococcus iniae</name>
    <name type="common">Streptococcus shiloi</name>
    <dbReference type="NCBI Taxonomy" id="1346"/>
    <lineage>
        <taxon>Bacteria</taxon>
        <taxon>Bacillati</taxon>
        <taxon>Bacillota</taxon>
        <taxon>Bacilli</taxon>
        <taxon>Lactobacillales</taxon>
        <taxon>Streptococcaceae</taxon>
        <taxon>Streptococcus</taxon>
    </lineage>
</organism>
<dbReference type="InterPro" id="IPR006047">
    <property type="entry name" value="GH13_cat_dom"/>
</dbReference>
<dbReference type="GO" id="GO:0051060">
    <property type="term" value="F:pullulanase activity"/>
    <property type="evidence" value="ECO:0007669"/>
    <property type="project" value="UniProtKB-EC"/>
</dbReference>
<dbReference type="CDD" id="cd02860">
    <property type="entry name" value="E_set_Pullulanase"/>
    <property type="match status" value="1"/>
</dbReference>
<evidence type="ECO:0000256" key="6">
    <source>
        <dbReference type="ARBA" id="ARBA00023965"/>
    </source>
</evidence>
<evidence type="ECO:0000313" key="11">
    <source>
        <dbReference type="EMBL" id="AHY15989.1"/>
    </source>
</evidence>
<dbReference type="InterPro" id="IPR005323">
    <property type="entry name" value="CBM41_pullulanase"/>
</dbReference>
<dbReference type="STRING" id="1346.BMF34_05945"/>
<evidence type="ECO:0000256" key="9">
    <source>
        <dbReference type="ARBA" id="ARBA00031076"/>
    </source>
</evidence>
<evidence type="ECO:0000313" key="13">
    <source>
        <dbReference type="Proteomes" id="UP000025245"/>
    </source>
</evidence>
<keyword evidence="3 12" id="KW-0378">Hydrolase</keyword>
<gene>
    <name evidence="12" type="primary">pulA</name>
    <name evidence="12" type="ORF">DIY07_06155</name>
    <name evidence="11" type="ORF">DQ08_05890</name>
</gene>
<dbReference type="EMBL" id="CP007586">
    <property type="protein sequence ID" value="AHY15989.1"/>
    <property type="molecule type" value="Genomic_DNA"/>
</dbReference>
<dbReference type="OrthoDB" id="9761875at2"/>
<evidence type="ECO:0000256" key="1">
    <source>
        <dbReference type="ARBA" id="ARBA00008061"/>
    </source>
</evidence>
<name>A0A3L8GI10_STRIN</name>
<evidence type="ECO:0000313" key="12">
    <source>
        <dbReference type="EMBL" id="RLU56735.1"/>
    </source>
</evidence>
<dbReference type="GeneID" id="35766598"/>
<evidence type="ECO:0000256" key="2">
    <source>
        <dbReference type="ARBA" id="ARBA00022729"/>
    </source>
</evidence>
<dbReference type="SMART" id="SM00642">
    <property type="entry name" value="Aamy"/>
    <property type="match status" value="1"/>
</dbReference>
<keyword evidence="2" id="KW-0732">Signal</keyword>
<evidence type="ECO:0000256" key="4">
    <source>
        <dbReference type="ARBA" id="ARBA00022837"/>
    </source>
</evidence>
<dbReference type="Gene3D" id="2.60.40.10">
    <property type="entry name" value="Immunoglobulins"/>
    <property type="match status" value="1"/>
</dbReference>